<keyword evidence="3" id="KW-1185">Reference proteome</keyword>
<dbReference type="Proteomes" id="UP000485058">
    <property type="component" value="Unassembled WGS sequence"/>
</dbReference>
<feature type="non-terminal residue" evidence="2">
    <location>
        <position position="163"/>
    </location>
</feature>
<comment type="caution">
    <text evidence="2">The sequence shown here is derived from an EMBL/GenBank/DDBJ whole genome shotgun (WGS) entry which is preliminary data.</text>
</comment>
<dbReference type="EMBL" id="BLLF01001482">
    <property type="protein sequence ID" value="GFH19548.1"/>
    <property type="molecule type" value="Genomic_DNA"/>
</dbReference>
<gene>
    <name evidence="2" type="ORF">HaLaN_16510</name>
</gene>
<evidence type="ECO:0000313" key="3">
    <source>
        <dbReference type="Proteomes" id="UP000485058"/>
    </source>
</evidence>
<evidence type="ECO:0000313" key="2">
    <source>
        <dbReference type="EMBL" id="GFH19548.1"/>
    </source>
</evidence>
<accession>A0A699ZLZ5</accession>
<sequence length="163" mass="17288">MPLNLGASCLVSSSGAAGSRSHCSFCEETLASKHVQEGQAIQWAWQWPYWPMLGQAKHLSVAACLVDHLQRRNAQLPLLLSASSPSSDGGLSGPNSPGGGSSAVNDMLYGSLGGHSDSPHSLPHSAPLHAHLHPWWETLTEIGHYGDAAAPNLRKWGVQVAVW</sequence>
<protein>
    <submittedName>
        <fullName evidence="2">Uncharacterized protein</fullName>
    </submittedName>
</protein>
<proteinExistence type="predicted"/>
<feature type="compositionally biased region" description="Gly residues" evidence="1">
    <location>
        <begin position="90"/>
        <end position="101"/>
    </location>
</feature>
<feature type="region of interest" description="Disordered" evidence="1">
    <location>
        <begin position="85"/>
        <end position="104"/>
    </location>
</feature>
<name>A0A699ZLZ5_HAELA</name>
<feature type="non-terminal residue" evidence="2">
    <location>
        <position position="1"/>
    </location>
</feature>
<dbReference type="AlphaFoldDB" id="A0A699ZLZ5"/>
<reference evidence="2 3" key="1">
    <citation type="submission" date="2020-02" db="EMBL/GenBank/DDBJ databases">
        <title>Draft genome sequence of Haematococcus lacustris strain NIES-144.</title>
        <authorList>
            <person name="Morimoto D."/>
            <person name="Nakagawa S."/>
            <person name="Yoshida T."/>
            <person name="Sawayama S."/>
        </authorList>
    </citation>
    <scope>NUCLEOTIDE SEQUENCE [LARGE SCALE GENOMIC DNA]</scope>
    <source>
        <strain evidence="2 3">NIES-144</strain>
    </source>
</reference>
<evidence type="ECO:0000256" key="1">
    <source>
        <dbReference type="SAM" id="MobiDB-lite"/>
    </source>
</evidence>
<organism evidence="2 3">
    <name type="scientific">Haematococcus lacustris</name>
    <name type="common">Green alga</name>
    <name type="synonym">Haematococcus pluvialis</name>
    <dbReference type="NCBI Taxonomy" id="44745"/>
    <lineage>
        <taxon>Eukaryota</taxon>
        <taxon>Viridiplantae</taxon>
        <taxon>Chlorophyta</taxon>
        <taxon>core chlorophytes</taxon>
        <taxon>Chlorophyceae</taxon>
        <taxon>CS clade</taxon>
        <taxon>Chlamydomonadales</taxon>
        <taxon>Haematococcaceae</taxon>
        <taxon>Haematococcus</taxon>
    </lineage>
</organism>